<feature type="transmembrane region" description="Helical" evidence="8">
    <location>
        <begin position="193"/>
        <end position="218"/>
    </location>
</feature>
<comment type="subcellular location">
    <subcellularLocation>
        <location evidence="1">Cell membrane</location>
        <topology evidence="1">Multi-pass membrane protein</topology>
    </subcellularLocation>
</comment>
<keyword evidence="10" id="KW-1185">Reference proteome</keyword>
<sequence>MTAPSPLPPRREFLLGVREIIPLAIGVATYGLAFGLLAAQAGMAELQTGLMGATVFAGASQIVAVERLVAGAGAGAALLAGLGLNLRLLLITASLRHELAGRPWSQKLLALHLAADENWALMHGAQARGRAVGYWYLVGGGACLLAVWLLSTVAGVTFARALPEPRAIGMDFAFIAAFIAILRGLWRGRPDLLPWVASAALTLGLIGGAGLAPAWALLAGGLGGAALAGVRRHG</sequence>
<gene>
    <name evidence="9" type="ORF">SAMN05421742_10387</name>
</gene>
<organism evidence="9 10">
    <name type="scientific">Roseospirillum parvum</name>
    <dbReference type="NCBI Taxonomy" id="83401"/>
    <lineage>
        <taxon>Bacteria</taxon>
        <taxon>Pseudomonadati</taxon>
        <taxon>Pseudomonadota</taxon>
        <taxon>Alphaproteobacteria</taxon>
        <taxon>Rhodospirillales</taxon>
        <taxon>Rhodospirillaceae</taxon>
        <taxon>Roseospirillum</taxon>
    </lineage>
</organism>
<evidence type="ECO:0000256" key="2">
    <source>
        <dbReference type="ARBA" id="ARBA00010735"/>
    </source>
</evidence>
<dbReference type="InterPro" id="IPR011606">
    <property type="entry name" value="Brnchd-chn_aa_trnsp_permease"/>
</dbReference>
<protein>
    <submittedName>
        <fullName evidence="9">Predicted branched-chain amino acid permease (Azaleucine resistance)</fullName>
    </submittedName>
</protein>
<comment type="similarity">
    <text evidence="2">Belongs to the AzlC family.</text>
</comment>
<dbReference type="PANTHER" id="PTHR34979:SF1">
    <property type="entry name" value="INNER MEMBRANE PROTEIN YGAZ"/>
    <property type="match status" value="1"/>
</dbReference>
<keyword evidence="7 8" id="KW-0472">Membrane</keyword>
<feature type="transmembrane region" description="Helical" evidence="8">
    <location>
        <begin position="46"/>
        <end position="64"/>
    </location>
</feature>
<evidence type="ECO:0000313" key="10">
    <source>
        <dbReference type="Proteomes" id="UP000217076"/>
    </source>
</evidence>
<proteinExistence type="inferred from homology"/>
<dbReference type="GO" id="GO:1903785">
    <property type="term" value="P:L-valine transmembrane transport"/>
    <property type="evidence" value="ECO:0007669"/>
    <property type="project" value="TreeGrafter"/>
</dbReference>
<feature type="transmembrane region" description="Helical" evidence="8">
    <location>
        <begin position="167"/>
        <end position="186"/>
    </location>
</feature>
<name>A0A1G7XT56_9PROT</name>
<feature type="transmembrane region" description="Helical" evidence="8">
    <location>
        <begin position="70"/>
        <end position="90"/>
    </location>
</feature>
<evidence type="ECO:0000256" key="1">
    <source>
        <dbReference type="ARBA" id="ARBA00004651"/>
    </source>
</evidence>
<evidence type="ECO:0000256" key="8">
    <source>
        <dbReference type="SAM" id="Phobius"/>
    </source>
</evidence>
<dbReference type="EMBL" id="FNCV01000003">
    <property type="protein sequence ID" value="SDG87321.1"/>
    <property type="molecule type" value="Genomic_DNA"/>
</dbReference>
<accession>A0A1G7XT56</accession>
<evidence type="ECO:0000256" key="3">
    <source>
        <dbReference type="ARBA" id="ARBA00022448"/>
    </source>
</evidence>
<keyword evidence="5 8" id="KW-0812">Transmembrane</keyword>
<dbReference type="Pfam" id="PF03591">
    <property type="entry name" value="AzlC"/>
    <property type="match status" value="1"/>
</dbReference>
<dbReference type="AlphaFoldDB" id="A0A1G7XT56"/>
<feature type="transmembrane region" description="Helical" evidence="8">
    <location>
        <begin position="20"/>
        <end position="39"/>
    </location>
</feature>
<dbReference type="OrthoDB" id="9803444at2"/>
<dbReference type="RefSeq" id="WP_092616759.1">
    <property type="nucleotide sequence ID" value="NZ_FNCV01000003.1"/>
</dbReference>
<keyword evidence="6 8" id="KW-1133">Transmembrane helix</keyword>
<evidence type="ECO:0000256" key="5">
    <source>
        <dbReference type="ARBA" id="ARBA00022692"/>
    </source>
</evidence>
<dbReference type="GO" id="GO:0005886">
    <property type="term" value="C:plasma membrane"/>
    <property type="evidence" value="ECO:0007669"/>
    <property type="project" value="UniProtKB-SubCell"/>
</dbReference>
<reference evidence="10" key="1">
    <citation type="submission" date="2016-10" db="EMBL/GenBank/DDBJ databases">
        <authorList>
            <person name="Varghese N."/>
            <person name="Submissions S."/>
        </authorList>
    </citation>
    <scope>NUCLEOTIDE SEQUENCE [LARGE SCALE GENOMIC DNA]</scope>
    <source>
        <strain evidence="10">930I</strain>
    </source>
</reference>
<keyword evidence="4" id="KW-1003">Cell membrane</keyword>
<keyword evidence="3" id="KW-0813">Transport</keyword>
<dbReference type="PANTHER" id="PTHR34979">
    <property type="entry name" value="INNER MEMBRANE PROTEIN YGAZ"/>
    <property type="match status" value="1"/>
</dbReference>
<dbReference type="STRING" id="83401.SAMN05421742_10387"/>
<evidence type="ECO:0000313" key="9">
    <source>
        <dbReference type="EMBL" id="SDG87321.1"/>
    </source>
</evidence>
<evidence type="ECO:0000256" key="7">
    <source>
        <dbReference type="ARBA" id="ARBA00023136"/>
    </source>
</evidence>
<feature type="transmembrane region" description="Helical" evidence="8">
    <location>
        <begin position="134"/>
        <end position="161"/>
    </location>
</feature>
<evidence type="ECO:0000256" key="4">
    <source>
        <dbReference type="ARBA" id="ARBA00022475"/>
    </source>
</evidence>
<evidence type="ECO:0000256" key="6">
    <source>
        <dbReference type="ARBA" id="ARBA00022989"/>
    </source>
</evidence>
<dbReference type="Proteomes" id="UP000217076">
    <property type="component" value="Unassembled WGS sequence"/>
</dbReference>